<organism evidence="1 2">
    <name type="scientific">[Emmonsia] crescens</name>
    <dbReference type="NCBI Taxonomy" id="73230"/>
    <lineage>
        <taxon>Eukaryota</taxon>
        <taxon>Fungi</taxon>
        <taxon>Dikarya</taxon>
        <taxon>Ascomycota</taxon>
        <taxon>Pezizomycotina</taxon>
        <taxon>Eurotiomycetes</taxon>
        <taxon>Eurotiomycetidae</taxon>
        <taxon>Onygenales</taxon>
        <taxon>Ajellomycetaceae</taxon>
        <taxon>Emergomyces</taxon>
    </lineage>
</organism>
<dbReference type="VEuPathDB" id="FungiDB:EMCG_04689"/>
<sequence length="265" mass="30842">MACGINGKMSCYSYRRLHSYRKCEVESIEYLDNTKARLTDIEWDISENPDKAKCIIHKDDLDEIIRSVDLTKEIFEGPVLIYFKHHMIEAIDTTVGALLQLIHKVYNETDSKQGLTFEGLTNIAYGVWAVETKEVEAEKVGYLDYLKDETPKLDNIYWNIRQSPDEAKYYNDKHRINSTRLNKEELKTSVFPGPILLSLCDRDDDIEWVVPISDTTIEGLLRKVHQHYKAFEKDVENDDSPMRDTIWLQGLENVNGALWVLDFEE</sequence>
<comment type="caution">
    <text evidence="1">The sequence shown here is derived from an EMBL/GenBank/DDBJ whole genome shotgun (WGS) entry which is preliminary data.</text>
</comment>
<dbReference type="Proteomes" id="UP000034164">
    <property type="component" value="Unassembled WGS sequence"/>
</dbReference>
<gene>
    <name evidence="1" type="ORF">EMCG_04689</name>
</gene>
<proteinExistence type="predicted"/>
<dbReference type="AlphaFoldDB" id="A0A0G2HRK1"/>
<dbReference type="EMBL" id="LCZI01001500">
    <property type="protein sequence ID" value="KKZ60643.1"/>
    <property type="molecule type" value="Genomic_DNA"/>
</dbReference>
<evidence type="ECO:0000313" key="1">
    <source>
        <dbReference type="EMBL" id="KKZ60643.1"/>
    </source>
</evidence>
<accession>A0A0G2HRK1</accession>
<protein>
    <submittedName>
        <fullName evidence="1">Uncharacterized protein</fullName>
    </submittedName>
</protein>
<name>A0A0G2HRK1_9EURO</name>
<reference evidence="2" key="1">
    <citation type="journal article" date="2015" name="PLoS Genet.">
        <title>The dynamic genome and transcriptome of the human fungal pathogen Blastomyces and close relative Emmonsia.</title>
        <authorList>
            <person name="Munoz J.F."/>
            <person name="Gauthier G.M."/>
            <person name="Desjardins C.A."/>
            <person name="Gallo J.E."/>
            <person name="Holder J."/>
            <person name="Sullivan T.D."/>
            <person name="Marty A.J."/>
            <person name="Carmen J.C."/>
            <person name="Chen Z."/>
            <person name="Ding L."/>
            <person name="Gujja S."/>
            <person name="Magrini V."/>
            <person name="Misas E."/>
            <person name="Mitreva M."/>
            <person name="Priest M."/>
            <person name="Saif S."/>
            <person name="Whiston E.A."/>
            <person name="Young S."/>
            <person name="Zeng Q."/>
            <person name="Goldman W.E."/>
            <person name="Mardis E.R."/>
            <person name="Taylor J.W."/>
            <person name="McEwen J.G."/>
            <person name="Clay O.K."/>
            <person name="Klein B.S."/>
            <person name="Cuomo C.A."/>
        </authorList>
    </citation>
    <scope>NUCLEOTIDE SEQUENCE [LARGE SCALE GENOMIC DNA]</scope>
    <source>
        <strain evidence="2">UAMH 3008</strain>
    </source>
</reference>
<evidence type="ECO:0000313" key="2">
    <source>
        <dbReference type="Proteomes" id="UP000034164"/>
    </source>
</evidence>